<feature type="transmembrane region" description="Helical" evidence="1">
    <location>
        <begin position="203"/>
        <end position="222"/>
    </location>
</feature>
<feature type="transmembrane region" description="Helical" evidence="1">
    <location>
        <begin position="228"/>
        <end position="248"/>
    </location>
</feature>
<protein>
    <submittedName>
        <fullName evidence="2">Uncharacterized protein</fullName>
    </submittedName>
</protein>
<dbReference type="Proteomes" id="UP001252875">
    <property type="component" value="Unassembled WGS sequence"/>
</dbReference>
<keyword evidence="1" id="KW-0812">Transmembrane</keyword>
<accession>A0ABU3F142</accession>
<comment type="caution">
    <text evidence="2">The sequence shown here is derived from an EMBL/GenBank/DDBJ whole genome shotgun (WGS) entry which is preliminary data.</text>
</comment>
<evidence type="ECO:0000256" key="1">
    <source>
        <dbReference type="SAM" id="Phobius"/>
    </source>
</evidence>
<evidence type="ECO:0000313" key="2">
    <source>
        <dbReference type="EMBL" id="MDT2600847.1"/>
    </source>
</evidence>
<proteinExistence type="predicted"/>
<dbReference type="EMBL" id="JARPYI010000008">
    <property type="protein sequence ID" value="MDT2600847.1"/>
    <property type="molecule type" value="Genomic_DNA"/>
</dbReference>
<gene>
    <name evidence="2" type="ORF">P7D85_13760</name>
</gene>
<evidence type="ECO:0000313" key="3">
    <source>
        <dbReference type="Proteomes" id="UP001252875"/>
    </source>
</evidence>
<keyword evidence="1" id="KW-1133">Transmembrane helix</keyword>
<keyword evidence="1" id="KW-0472">Membrane</keyword>
<keyword evidence="3" id="KW-1185">Reference proteome</keyword>
<organism evidence="2 3">
    <name type="scientific">Enterococcus hulanensis</name>
    <dbReference type="NCBI Taxonomy" id="2559929"/>
    <lineage>
        <taxon>Bacteria</taxon>
        <taxon>Bacillati</taxon>
        <taxon>Bacillota</taxon>
        <taxon>Bacilli</taxon>
        <taxon>Lactobacillales</taxon>
        <taxon>Enterococcaceae</taxon>
        <taxon>Enterococcus</taxon>
    </lineage>
</organism>
<reference evidence="2 3" key="1">
    <citation type="submission" date="2023-03" db="EMBL/GenBank/DDBJ databases">
        <authorList>
            <person name="Shen W."/>
            <person name="Cai J."/>
        </authorList>
    </citation>
    <scope>NUCLEOTIDE SEQUENCE [LARGE SCALE GENOMIC DNA]</scope>
    <source>
        <strain evidence="2 3">D6-4</strain>
    </source>
</reference>
<sequence>MGNRCYLTTETTHILESNNSLPTFWLMGLAEEHLQQLAQQLETFELAETLSAKEFERRLAEKQFGVIDLTFEGFLQNLDSRSEYVATVYPDLLALYQDFQELIAEESEDADKLELIYLDYLFFFENTADVLATFSALFDALDSFEMTDWINEDDILGTTIGFDDFSNHHEQYLGESYQLDNQENVDNQSTPTKASMIYQSIKSGFFFILSLILTIGSVWMVTDPMTRIAGIAGTLLFGMGIVIFGGNLKNDVKALQGRKHFEEIDD</sequence>
<dbReference type="RefSeq" id="WP_311823033.1">
    <property type="nucleotide sequence ID" value="NZ_JARPYF010000008.1"/>
</dbReference>
<name>A0ABU3F142_9ENTE</name>